<feature type="compositionally biased region" description="Basic and acidic residues" evidence="1">
    <location>
        <begin position="394"/>
        <end position="436"/>
    </location>
</feature>
<dbReference type="WBParaSite" id="maker-unitig_20267-snap-gene-0.2-mRNA-1">
    <property type="protein sequence ID" value="maker-unitig_20267-snap-gene-0.2-mRNA-1"/>
    <property type="gene ID" value="maker-unitig_20267-snap-gene-0.2"/>
</dbReference>
<dbReference type="Proteomes" id="UP000095280">
    <property type="component" value="Unplaced"/>
</dbReference>
<keyword evidence="2" id="KW-1185">Reference proteome</keyword>
<accession>A0A1I8F546</accession>
<proteinExistence type="predicted"/>
<evidence type="ECO:0000256" key="1">
    <source>
        <dbReference type="SAM" id="MobiDB-lite"/>
    </source>
</evidence>
<dbReference type="AlphaFoldDB" id="A0A1I8F546"/>
<name>A0A1I8F546_9PLAT</name>
<reference evidence="3" key="1">
    <citation type="submission" date="2016-11" db="UniProtKB">
        <authorList>
            <consortium name="WormBaseParasite"/>
        </authorList>
    </citation>
    <scope>IDENTIFICATION</scope>
</reference>
<feature type="region of interest" description="Disordered" evidence="1">
    <location>
        <begin position="363"/>
        <end position="445"/>
    </location>
</feature>
<sequence>ILRRKMRSRNTKASEARCAGKAVRVITFCLLATNCPRPAFAVSRAASPGVRMVLDAAKPPVATFVQPGWDITFSSPQPLRCTGPAGQRLGPPSDGWTTPATGRFWPVRGERGAISSNSNVARRCRRTAGCRRAGEQQDAVQQEVHLDAPLAVAGRLAAAGTMQLLTVQSTSDMELLVEYSVPVQHLEASQEQISRVLTALAVLVSSSEFLEPPAGEAELRRRCCWRSRCRFSRRRAAGRRRAARCPPTGHRRRRAGARRLNWRRSGEFELSSSCSSCCSASSTAVVACDRPRFCLRLPPGLPETAEGNLTASEEAASVMAMRWLLGSSAASNLRARVPEFDSARSDERKTQGGCTPCVEHPCAQGQRDSPCNKGIEAGPVLSQREPFQELVRLPADDHRHGQHQEDDGSRRERGQDGVGQRPERAVRGDDGEHDAVGGDADGQAEMQMTGSGKLELWLGLLAFIDSMISRGATQNSVVPRTLRRNCPR</sequence>
<evidence type="ECO:0000313" key="2">
    <source>
        <dbReference type="Proteomes" id="UP000095280"/>
    </source>
</evidence>
<evidence type="ECO:0000313" key="3">
    <source>
        <dbReference type="WBParaSite" id="maker-unitig_20267-snap-gene-0.2-mRNA-1"/>
    </source>
</evidence>
<protein>
    <submittedName>
        <fullName evidence="3">Protein kinase domain-containing protein</fullName>
    </submittedName>
</protein>
<organism evidence="2 3">
    <name type="scientific">Macrostomum lignano</name>
    <dbReference type="NCBI Taxonomy" id="282301"/>
    <lineage>
        <taxon>Eukaryota</taxon>
        <taxon>Metazoa</taxon>
        <taxon>Spiralia</taxon>
        <taxon>Lophotrochozoa</taxon>
        <taxon>Platyhelminthes</taxon>
        <taxon>Rhabditophora</taxon>
        <taxon>Macrostomorpha</taxon>
        <taxon>Macrostomida</taxon>
        <taxon>Macrostomidae</taxon>
        <taxon>Macrostomum</taxon>
    </lineage>
</organism>